<dbReference type="SUPFAM" id="SSF48403">
    <property type="entry name" value="Ankyrin repeat"/>
    <property type="match status" value="1"/>
</dbReference>
<feature type="transmembrane region" description="Helical" evidence="2">
    <location>
        <begin position="601"/>
        <end position="629"/>
    </location>
</feature>
<dbReference type="Pfam" id="PF13962">
    <property type="entry name" value="PGG"/>
    <property type="match status" value="1"/>
</dbReference>
<sequence>MKENEFLNNAQLSKAMFDAAKSENIMILEFLFKYNPGTKKLASHCYCILYRCYEYFMVRKGEIDVDSTTTPIFRKKTWYMIFFISVGFETCFCASSMLFYVSAIFPSDLEIEDELIHLKEKKIIFGSVSLFLSDGRDLDILIHRTEDSQSLPPETSFPELNIRMRKTSFVKKLVDNCTNIEDLENCKAEGNTAFCLAAITGKVKIAEILLRKNDKLLWIRDPNDMLPIQLASSAGHIPMTEFLFQAPNDLHNFIPFQDIVKLFFFALNNNIYSVASKLLERYPKLVAEENNEGLIPLQMLAQFSLFKKVTGHQDIVSWLFKGMEKENESLNNAQLSNAMFAAAKSGNITILKFLFKHYPYLLFEVDSVEQRNLLHIAILYRQETIYKLILKQGDSKNVMIQLIDFEDYNVLHLAGKMAQPEERFGLSTKYVLMPQPEERFGLSTNYVLMPQPEERFGLSTKYVLMREEEIWFREVQKIVPPAMQAMRNKDGLTPKELFYWSHKELHRVSASEMKAMANTLIVVATLIITLGITIALTIPIKDVDSTTTPFFRKKTWYTIFFFSVAFETCFCLSSMLFYASVILPPDLETKDELIHLKEKKIIFGCVSLFLSVVSMLITFISGATLLVGISSKRIPYFLLGLSSLVLVLHFALDYALWYRIVVHFLKYIHRVALEKLARLLWTIRKIFVVSPISQGKKA</sequence>
<feature type="transmembrane region" description="Helical" evidence="2">
    <location>
        <begin position="636"/>
        <end position="657"/>
    </location>
</feature>
<dbReference type="EMBL" id="CM002293">
    <property type="protein sequence ID" value="ESW20001.1"/>
    <property type="molecule type" value="Genomic_DNA"/>
</dbReference>
<keyword evidence="2" id="KW-0812">Transmembrane</keyword>
<dbReference type="AlphaFoldDB" id="V7BTW1"/>
<protein>
    <recommendedName>
        <fullName evidence="3">PGG domain-containing protein</fullName>
    </recommendedName>
</protein>
<dbReference type="PANTHER" id="PTHR24177:SF473">
    <property type="entry name" value="PROTEIN, PUTATIVE-RELATED"/>
    <property type="match status" value="1"/>
</dbReference>
<dbReference type="Proteomes" id="UP000000226">
    <property type="component" value="Chromosome 6"/>
</dbReference>
<feature type="transmembrane region" description="Helical" evidence="2">
    <location>
        <begin position="78"/>
        <end position="101"/>
    </location>
</feature>
<dbReference type="Gramene" id="ESW20001">
    <property type="protein sequence ID" value="ESW20001"/>
    <property type="gene ID" value="PHAVU_006G172700g"/>
</dbReference>
<dbReference type="InterPro" id="IPR026961">
    <property type="entry name" value="PGG_dom"/>
</dbReference>
<evidence type="ECO:0000256" key="2">
    <source>
        <dbReference type="SAM" id="Phobius"/>
    </source>
</evidence>
<keyword evidence="5" id="KW-1185">Reference proteome</keyword>
<dbReference type="Gene3D" id="1.25.40.20">
    <property type="entry name" value="Ankyrin repeat-containing domain"/>
    <property type="match status" value="1"/>
</dbReference>
<dbReference type="PANTHER" id="PTHR24177">
    <property type="entry name" value="CASKIN"/>
    <property type="match status" value="1"/>
</dbReference>
<keyword evidence="2" id="KW-0472">Membrane</keyword>
<dbReference type="SMART" id="SM00248">
    <property type="entry name" value="ANK"/>
    <property type="match status" value="4"/>
</dbReference>
<dbReference type="SMR" id="V7BTW1"/>
<dbReference type="Pfam" id="PF12796">
    <property type="entry name" value="Ank_2"/>
    <property type="match status" value="2"/>
</dbReference>
<organism evidence="4 5">
    <name type="scientific">Phaseolus vulgaris</name>
    <name type="common">Kidney bean</name>
    <name type="synonym">French bean</name>
    <dbReference type="NCBI Taxonomy" id="3885"/>
    <lineage>
        <taxon>Eukaryota</taxon>
        <taxon>Viridiplantae</taxon>
        <taxon>Streptophyta</taxon>
        <taxon>Embryophyta</taxon>
        <taxon>Tracheophyta</taxon>
        <taxon>Spermatophyta</taxon>
        <taxon>Magnoliopsida</taxon>
        <taxon>eudicotyledons</taxon>
        <taxon>Gunneridae</taxon>
        <taxon>Pentapetalae</taxon>
        <taxon>rosids</taxon>
        <taxon>fabids</taxon>
        <taxon>Fabales</taxon>
        <taxon>Fabaceae</taxon>
        <taxon>Papilionoideae</taxon>
        <taxon>50 kb inversion clade</taxon>
        <taxon>NPAAA clade</taxon>
        <taxon>indigoferoid/millettioid clade</taxon>
        <taxon>Phaseoleae</taxon>
        <taxon>Phaseolus</taxon>
    </lineage>
</organism>
<dbReference type="STRING" id="3885.V7BTW1"/>
<dbReference type="InterPro" id="IPR036770">
    <property type="entry name" value="Ankyrin_rpt-contain_sf"/>
</dbReference>
<evidence type="ECO:0000313" key="5">
    <source>
        <dbReference type="Proteomes" id="UP000000226"/>
    </source>
</evidence>
<evidence type="ECO:0000259" key="3">
    <source>
        <dbReference type="Pfam" id="PF13962"/>
    </source>
</evidence>
<comment type="subcellular location">
    <subcellularLocation>
        <location evidence="1">Cell membrane</location>
        <topology evidence="1">Peripheral membrane protein</topology>
        <orientation evidence="1">Cytoplasmic side</orientation>
    </subcellularLocation>
</comment>
<proteinExistence type="predicted"/>
<evidence type="ECO:0000256" key="1">
    <source>
        <dbReference type="ARBA" id="ARBA00004413"/>
    </source>
</evidence>
<feature type="domain" description="PGG" evidence="3">
    <location>
        <begin position="512"/>
        <end position="624"/>
    </location>
</feature>
<reference evidence="5" key="1">
    <citation type="journal article" date="2014" name="Nat. Genet.">
        <title>A reference genome for common bean and genome-wide analysis of dual domestications.</title>
        <authorList>
            <person name="Schmutz J."/>
            <person name="McClean P.E."/>
            <person name="Mamidi S."/>
            <person name="Wu G.A."/>
            <person name="Cannon S.B."/>
            <person name="Grimwood J."/>
            <person name="Jenkins J."/>
            <person name="Shu S."/>
            <person name="Song Q."/>
            <person name="Chavarro C."/>
            <person name="Torres-Torres M."/>
            <person name="Geffroy V."/>
            <person name="Moghaddam S.M."/>
            <person name="Gao D."/>
            <person name="Abernathy B."/>
            <person name="Barry K."/>
            <person name="Blair M."/>
            <person name="Brick M.A."/>
            <person name="Chovatia M."/>
            <person name="Gepts P."/>
            <person name="Goodstein D.M."/>
            <person name="Gonzales M."/>
            <person name="Hellsten U."/>
            <person name="Hyten D.L."/>
            <person name="Jia G."/>
            <person name="Kelly J.D."/>
            <person name="Kudrna D."/>
            <person name="Lee R."/>
            <person name="Richard M.M."/>
            <person name="Miklas P.N."/>
            <person name="Osorno J.M."/>
            <person name="Rodrigues J."/>
            <person name="Thareau V."/>
            <person name="Urrea C.A."/>
            <person name="Wang M."/>
            <person name="Yu Y."/>
            <person name="Zhang M."/>
            <person name="Wing R.A."/>
            <person name="Cregan P.B."/>
            <person name="Rokhsar D.S."/>
            <person name="Jackson S.A."/>
        </authorList>
    </citation>
    <scope>NUCLEOTIDE SEQUENCE [LARGE SCALE GENOMIC DNA]</scope>
    <source>
        <strain evidence="5">cv. G19833</strain>
    </source>
</reference>
<dbReference type="GO" id="GO:0005886">
    <property type="term" value="C:plasma membrane"/>
    <property type="evidence" value="ECO:0007669"/>
    <property type="project" value="UniProtKB-SubCell"/>
</dbReference>
<dbReference type="OrthoDB" id="1427188at2759"/>
<dbReference type="InterPro" id="IPR002110">
    <property type="entry name" value="Ankyrin_rpt"/>
</dbReference>
<evidence type="ECO:0000313" key="4">
    <source>
        <dbReference type="EMBL" id="ESW20001.1"/>
    </source>
</evidence>
<name>V7BTW1_PHAVU</name>
<dbReference type="eggNOG" id="KOG0504">
    <property type="taxonomic scope" value="Eukaryota"/>
</dbReference>
<keyword evidence="2" id="KW-1133">Transmembrane helix</keyword>
<gene>
    <name evidence="4" type="ORF">PHAVU_006G172700g</name>
</gene>
<accession>V7BTW1</accession>
<feature type="transmembrane region" description="Helical" evidence="2">
    <location>
        <begin position="559"/>
        <end position="581"/>
    </location>
</feature>
<feature type="transmembrane region" description="Helical" evidence="2">
    <location>
        <begin position="515"/>
        <end position="538"/>
    </location>
</feature>